<organism evidence="5 6">
    <name type="scientific">Fodinicola feengrottensis</name>
    <dbReference type="NCBI Taxonomy" id="435914"/>
    <lineage>
        <taxon>Bacteria</taxon>
        <taxon>Bacillati</taxon>
        <taxon>Actinomycetota</taxon>
        <taxon>Actinomycetes</taxon>
        <taxon>Mycobacteriales</taxon>
        <taxon>Fodinicola</taxon>
    </lineage>
</organism>
<comment type="caution">
    <text evidence="5">The sequence shown here is derived from an EMBL/GenBank/DDBJ whole genome shotgun (WGS) entry which is preliminary data.</text>
</comment>
<evidence type="ECO:0000259" key="4">
    <source>
        <dbReference type="PROSITE" id="PS51755"/>
    </source>
</evidence>
<dbReference type="InterPro" id="IPR036388">
    <property type="entry name" value="WH-like_DNA-bd_sf"/>
</dbReference>
<dbReference type="InterPro" id="IPR027417">
    <property type="entry name" value="P-loop_NTPase"/>
</dbReference>
<reference evidence="6" key="1">
    <citation type="journal article" date="2019" name="Int. J. Syst. Evol. Microbiol.">
        <title>The Global Catalogue of Microorganisms (GCM) 10K type strain sequencing project: providing services to taxonomists for standard genome sequencing and annotation.</title>
        <authorList>
            <consortium name="The Broad Institute Genomics Platform"/>
            <consortium name="The Broad Institute Genome Sequencing Center for Infectious Disease"/>
            <person name="Wu L."/>
            <person name="Ma J."/>
        </authorList>
    </citation>
    <scope>NUCLEOTIDE SEQUENCE [LARGE SCALE GENOMIC DNA]</scope>
    <source>
        <strain evidence="6">JCM 14718</strain>
    </source>
</reference>
<dbReference type="InterPro" id="IPR001867">
    <property type="entry name" value="OmpR/PhoB-type_DNA-bd"/>
</dbReference>
<comment type="similarity">
    <text evidence="1">Belongs to the AfsR/DnrI/RedD regulatory family.</text>
</comment>
<feature type="DNA-binding region" description="OmpR/PhoB-type" evidence="3">
    <location>
        <begin position="1"/>
        <end position="90"/>
    </location>
</feature>
<dbReference type="InterPro" id="IPR058852">
    <property type="entry name" value="HTH_77"/>
</dbReference>
<dbReference type="InterPro" id="IPR016032">
    <property type="entry name" value="Sig_transdc_resp-reg_C-effctor"/>
</dbReference>
<feature type="domain" description="OmpR/PhoB-type" evidence="4">
    <location>
        <begin position="1"/>
        <end position="90"/>
    </location>
</feature>
<dbReference type="SMART" id="SM00862">
    <property type="entry name" value="Trans_reg_C"/>
    <property type="match status" value="1"/>
</dbReference>
<sequence length="1038" mass="112269">MHIGMLGPFEVRTGDGVFADVPGARLRGLLVALALEPGHVVPKARLVDWIWGEHPPADAANALQRLVSRLRKALPDAVIEGQSNGYRLTVEPDAVDAVRFERLVGQAREDQDPRRLREALALWRGAAMQDIGLLESAPFDAAVTRLDRLRLTAIEDRFDAEIGLGQGVELVAELIDLVAAHPARERLVGALMRALAAAGRDNEALEIYQRTRESLADTLGVDPSPELSELHVALLRGELARPAQTWKTNLRAELTSFVGKDADIRAVRDLVADHRLTTLIGPGGSGKTRLATETARTRLGDSPDGAWLVELAAIGAGGDVAQATLDALKLREALLGDPSDAEPIERVIAALHERALVLVLDNCEHVIESAAAFAHRVLGECPRLRILATSREPLGITGEALWPVAPLVVPAQDADPTQIAAAPAVRLLLDRASAIRNDLATDEETLSTLARVCRALDGMPLAIELAAARLRTMSLDQLAHRLADRFRLLTGGSRTALPRHRTLRAMVDWSWELLTDAERVVLRRLAVFSGGASLEAAERVCAGAGEVLELLTALTEKSLVVTAGEGAPRYRLLGTIKEYASQRLTEAGESDSARRAHLGYCTELAETAEPHLRRAEQLEWLAALEVEHDNIAAAVRAAVAAGDGAGAMRLVAAAGWYWWLAGHKAEGNELLLAATSTPGEVGDEIRAIAYGLVAAVLTSGRADERRAAEWIGKVHEISHRVRVDHPVVRLVAALQYTLQGPDAYLTTWESLLDDQDAWVRALARLQLGRMRILLGQDVQNAEPYLELALTEFRTLGERWGMAFALTELANRIAMRGEFGGACELYEQAIAVVTEVGAIEDVVPMRSRQAQLYWLSGDEESSAAAMAEAQRYAVRVAWPNALAELAIAKAELAHWRGDAEQAYRQLGVATEMLGDAVARESFHAMTHDLLGYLAEDLAEAREHRASAFQSATEGRSPALIAQVVIGIADLALRDQQYEQAARLLAASTGVRGLPDRSQPDAARIERAARDRLGDTRFAEATLEGAQATLSELVKVTLAS</sequence>
<evidence type="ECO:0000256" key="2">
    <source>
        <dbReference type="ARBA" id="ARBA00023125"/>
    </source>
</evidence>
<dbReference type="Pfam" id="PF25872">
    <property type="entry name" value="HTH_77"/>
    <property type="match status" value="1"/>
</dbReference>
<dbReference type="Pfam" id="PF03704">
    <property type="entry name" value="BTAD"/>
    <property type="match status" value="1"/>
</dbReference>
<keyword evidence="6" id="KW-1185">Reference proteome</keyword>
<dbReference type="SUPFAM" id="SSF48452">
    <property type="entry name" value="TPR-like"/>
    <property type="match status" value="2"/>
</dbReference>
<evidence type="ECO:0000256" key="3">
    <source>
        <dbReference type="PROSITE-ProRule" id="PRU01091"/>
    </source>
</evidence>
<dbReference type="RefSeq" id="WP_344314513.1">
    <property type="nucleotide sequence ID" value="NZ_BAAANY010000037.1"/>
</dbReference>
<dbReference type="EMBL" id="BAAANY010000037">
    <property type="protein sequence ID" value="GAA1711580.1"/>
    <property type="molecule type" value="Genomic_DNA"/>
</dbReference>
<dbReference type="Proteomes" id="UP001500618">
    <property type="component" value="Unassembled WGS sequence"/>
</dbReference>
<accession>A0ABP4UTC6</accession>
<protein>
    <submittedName>
        <fullName evidence="5">BTAD domain-containing putative transcriptional regulator</fullName>
    </submittedName>
</protein>
<keyword evidence="2 3" id="KW-0238">DNA-binding</keyword>
<dbReference type="Gene3D" id="1.25.40.10">
    <property type="entry name" value="Tetratricopeptide repeat domain"/>
    <property type="match status" value="2"/>
</dbReference>
<evidence type="ECO:0000313" key="6">
    <source>
        <dbReference type="Proteomes" id="UP001500618"/>
    </source>
</evidence>
<dbReference type="PROSITE" id="PS51755">
    <property type="entry name" value="OMPR_PHOB"/>
    <property type="match status" value="1"/>
</dbReference>
<dbReference type="CDD" id="cd15831">
    <property type="entry name" value="BTAD"/>
    <property type="match status" value="1"/>
</dbReference>
<dbReference type="SMART" id="SM01043">
    <property type="entry name" value="BTAD"/>
    <property type="match status" value="1"/>
</dbReference>
<dbReference type="Gene3D" id="1.10.10.10">
    <property type="entry name" value="Winged helix-like DNA-binding domain superfamily/Winged helix DNA-binding domain"/>
    <property type="match status" value="1"/>
</dbReference>
<dbReference type="InterPro" id="IPR005158">
    <property type="entry name" value="BTAD"/>
</dbReference>
<dbReference type="Pfam" id="PF00486">
    <property type="entry name" value="Trans_reg_C"/>
    <property type="match status" value="1"/>
</dbReference>
<evidence type="ECO:0000256" key="1">
    <source>
        <dbReference type="ARBA" id="ARBA00005820"/>
    </source>
</evidence>
<dbReference type="SUPFAM" id="SSF46894">
    <property type="entry name" value="C-terminal effector domain of the bipartite response regulators"/>
    <property type="match status" value="1"/>
</dbReference>
<dbReference type="PANTHER" id="PTHR47691">
    <property type="entry name" value="REGULATOR-RELATED"/>
    <property type="match status" value="1"/>
</dbReference>
<evidence type="ECO:0000313" key="5">
    <source>
        <dbReference type="EMBL" id="GAA1711580.1"/>
    </source>
</evidence>
<dbReference type="PANTHER" id="PTHR47691:SF3">
    <property type="entry name" value="HTH-TYPE TRANSCRIPTIONAL REGULATOR RV0890C-RELATED"/>
    <property type="match status" value="1"/>
</dbReference>
<proteinExistence type="inferred from homology"/>
<dbReference type="PRINTS" id="PR00364">
    <property type="entry name" value="DISEASERSIST"/>
</dbReference>
<dbReference type="InterPro" id="IPR011990">
    <property type="entry name" value="TPR-like_helical_dom_sf"/>
</dbReference>
<name>A0ABP4UTC6_9ACTN</name>
<gene>
    <name evidence="5" type="ORF">GCM10009765_70980</name>
</gene>
<dbReference type="SUPFAM" id="SSF52540">
    <property type="entry name" value="P-loop containing nucleoside triphosphate hydrolases"/>
    <property type="match status" value="1"/>
</dbReference>